<dbReference type="AlphaFoldDB" id="A0A8D7AHA1"/>
<reference evidence="9" key="1">
    <citation type="submission" date="2021-03" db="EMBL/GenBank/DDBJ databases">
        <authorList>
            <consortium name="Genoscope - CEA"/>
            <person name="William W."/>
        </authorList>
    </citation>
    <scope>NUCLEOTIDE SEQUENCE</scope>
    <source>
        <strain evidence="9">Doubled-haploid Pahang</strain>
    </source>
</reference>
<proteinExistence type="predicted"/>
<feature type="compositionally biased region" description="Basic and acidic residues" evidence="6">
    <location>
        <begin position="149"/>
        <end position="158"/>
    </location>
</feature>
<feature type="compositionally biased region" description="Low complexity" evidence="6">
    <location>
        <begin position="57"/>
        <end position="71"/>
    </location>
</feature>
<name>A0A8D7AHA1_MUSAM</name>
<dbReference type="Pfam" id="PF02453">
    <property type="entry name" value="Reticulon"/>
    <property type="match status" value="1"/>
</dbReference>
<evidence type="ECO:0000256" key="5">
    <source>
        <dbReference type="ARBA" id="ARBA00023136"/>
    </source>
</evidence>
<keyword evidence="4 7" id="KW-1133">Transmembrane helix</keyword>
<dbReference type="EMBL" id="HG996468">
    <property type="protein sequence ID" value="CAG1849009.1"/>
    <property type="molecule type" value="Genomic_DNA"/>
</dbReference>
<evidence type="ECO:0000313" key="9">
    <source>
        <dbReference type="EMBL" id="CAG1849009.1"/>
    </source>
</evidence>
<accession>A0A8D7AHA1</accession>
<dbReference type="PANTHER" id="PTHR46626:SF2">
    <property type="entry name" value="RETICULON-LIKE PROTEIN B17"/>
    <property type="match status" value="1"/>
</dbReference>
<feature type="domain" description="Reticulon" evidence="8">
    <location>
        <begin position="209"/>
        <end position="369"/>
    </location>
</feature>
<dbReference type="InterPro" id="IPR003388">
    <property type="entry name" value="Reticulon"/>
</dbReference>
<evidence type="ECO:0000256" key="4">
    <source>
        <dbReference type="ARBA" id="ARBA00022989"/>
    </source>
</evidence>
<evidence type="ECO:0000256" key="1">
    <source>
        <dbReference type="ARBA" id="ARBA00004477"/>
    </source>
</evidence>
<gene>
    <name evidence="9" type="ORF">GSMUA_205950.1</name>
</gene>
<evidence type="ECO:0000256" key="3">
    <source>
        <dbReference type="ARBA" id="ARBA00022824"/>
    </source>
</evidence>
<dbReference type="GO" id="GO:0005789">
    <property type="term" value="C:endoplasmic reticulum membrane"/>
    <property type="evidence" value="ECO:0007669"/>
    <property type="project" value="UniProtKB-SubCell"/>
</dbReference>
<feature type="transmembrane region" description="Helical" evidence="7">
    <location>
        <begin position="394"/>
        <end position="415"/>
    </location>
</feature>
<keyword evidence="5 7" id="KW-0472">Membrane</keyword>
<sequence>MDSPPPSTPPYTRSSAEPRLRSKPASRLAPALDGGEGHNDTQIVPFLATPPSRKKSPLSASPLHLSSHSPVPLKDLLLLSPSPRHKPKGRLAVEESLEVAAAGGTPRRKGKSRAAAVAAMGLMGCASPRNARRARRRLEKEIVREEREIGPAEDDGGRVRRRRQSRSKVANKERLSLLPSVPSSPGPAAEVGGSDGRSSVDGLQEHIIELVMWKNVAKSTLWFGLGSMFFLSSCFSKDFSFRHDIISAMSHLGVIILGVAFFKDSVPHRHQLKTTRKLQLTEADVVRAAQVILPVANAALAKTQEIFCGDPLRTLQACFRLVAPVLLFGAMYGHLITLRRLLATGFFLSFTLPKLYSCYSQQIHNKVESTISRVQEAWRSCPRKKLIAASAATMFWNLFGVKSRIFAAFISLVILRYHHQQVEDNGKRERKEEEQQEAELQPEQDDQL</sequence>
<feature type="region of interest" description="Disordered" evidence="6">
    <location>
        <begin position="149"/>
        <end position="197"/>
    </location>
</feature>
<feature type="compositionally biased region" description="Basic and acidic residues" evidence="6">
    <location>
        <begin position="423"/>
        <end position="433"/>
    </location>
</feature>
<keyword evidence="3" id="KW-0256">Endoplasmic reticulum</keyword>
<feature type="transmembrane region" description="Helical" evidence="7">
    <location>
        <begin position="321"/>
        <end position="342"/>
    </location>
</feature>
<dbReference type="InterPro" id="IPR044647">
    <property type="entry name" value="RTNLB17/18/21"/>
</dbReference>
<feature type="compositionally biased region" description="Low complexity" evidence="6">
    <location>
        <begin position="176"/>
        <end position="187"/>
    </location>
</feature>
<feature type="transmembrane region" description="Helical" evidence="7">
    <location>
        <begin position="245"/>
        <end position="262"/>
    </location>
</feature>
<feature type="region of interest" description="Disordered" evidence="6">
    <location>
        <begin position="1"/>
        <end position="71"/>
    </location>
</feature>
<evidence type="ECO:0000259" key="8">
    <source>
        <dbReference type="Pfam" id="PF02453"/>
    </source>
</evidence>
<protein>
    <submittedName>
        <fullName evidence="9">(wild Malaysian banana) hypothetical protein</fullName>
    </submittedName>
</protein>
<evidence type="ECO:0000256" key="6">
    <source>
        <dbReference type="SAM" id="MobiDB-lite"/>
    </source>
</evidence>
<organism evidence="9">
    <name type="scientific">Musa acuminata subsp. malaccensis</name>
    <name type="common">Wild banana</name>
    <name type="synonym">Musa malaccensis</name>
    <dbReference type="NCBI Taxonomy" id="214687"/>
    <lineage>
        <taxon>Eukaryota</taxon>
        <taxon>Viridiplantae</taxon>
        <taxon>Streptophyta</taxon>
        <taxon>Embryophyta</taxon>
        <taxon>Tracheophyta</taxon>
        <taxon>Spermatophyta</taxon>
        <taxon>Magnoliopsida</taxon>
        <taxon>Liliopsida</taxon>
        <taxon>Zingiberales</taxon>
        <taxon>Musaceae</taxon>
        <taxon>Musa</taxon>
    </lineage>
</organism>
<comment type="subcellular location">
    <subcellularLocation>
        <location evidence="1">Endoplasmic reticulum membrane</location>
        <topology evidence="1">Multi-pass membrane protein</topology>
    </subcellularLocation>
</comment>
<keyword evidence="2 7" id="KW-0812">Transmembrane</keyword>
<feature type="compositionally biased region" description="Acidic residues" evidence="6">
    <location>
        <begin position="434"/>
        <end position="448"/>
    </location>
</feature>
<evidence type="ECO:0000256" key="2">
    <source>
        <dbReference type="ARBA" id="ARBA00022692"/>
    </source>
</evidence>
<feature type="region of interest" description="Disordered" evidence="6">
    <location>
        <begin position="423"/>
        <end position="448"/>
    </location>
</feature>
<evidence type="ECO:0000256" key="7">
    <source>
        <dbReference type="SAM" id="Phobius"/>
    </source>
</evidence>
<dbReference type="PANTHER" id="PTHR46626">
    <property type="entry name" value="RETICULON-LIKE PROTEIN B17"/>
    <property type="match status" value="1"/>
</dbReference>